<gene>
    <name evidence="2" type="ORF">HINF_LOCUS30969</name>
    <name evidence="3" type="ORF">HINF_LOCUS38662</name>
</gene>
<dbReference type="EMBL" id="CATOUU010000714">
    <property type="protein sequence ID" value="CAI9943324.1"/>
    <property type="molecule type" value="Genomic_DNA"/>
</dbReference>
<accession>A0AA86Q0V6</accession>
<evidence type="ECO:0000313" key="2">
    <source>
        <dbReference type="EMBL" id="CAI9943324.1"/>
    </source>
</evidence>
<name>A0AA86Q0V6_9EUKA</name>
<organism evidence="2">
    <name type="scientific">Hexamita inflata</name>
    <dbReference type="NCBI Taxonomy" id="28002"/>
    <lineage>
        <taxon>Eukaryota</taxon>
        <taxon>Metamonada</taxon>
        <taxon>Diplomonadida</taxon>
        <taxon>Hexamitidae</taxon>
        <taxon>Hexamitinae</taxon>
        <taxon>Hexamita</taxon>
    </lineage>
</organism>
<reference evidence="2" key="1">
    <citation type="submission" date="2023-06" db="EMBL/GenBank/DDBJ databases">
        <authorList>
            <person name="Kurt Z."/>
        </authorList>
    </citation>
    <scope>NUCLEOTIDE SEQUENCE</scope>
</reference>
<reference evidence="3 4" key="2">
    <citation type="submission" date="2024-07" db="EMBL/GenBank/DDBJ databases">
        <authorList>
            <person name="Akdeniz Z."/>
        </authorList>
    </citation>
    <scope>NUCLEOTIDE SEQUENCE [LARGE SCALE GENOMIC DNA]</scope>
</reference>
<keyword evidence="1" id="KW-0472">Membrane</keyword>
<keyword evidence="4" id="KW-1185">Reference proteome</keyword>
<dbReference type="Proteomes" id="UP001642409">
    <property type="component" value="Unassembled WGS sequence"/>
</dbReference>
<feature type="transmembrane region" description="Helical" evidence="1">
    <location>
        <begin position="501"/>
        <end position="526"/>
    </location>
</feature>
<evidence type="ECO:0000313" key="4">
    <source>
        <dbReference type="Proteomes" id="UP001642409"/>
    </source>
</evidence>
<dbReference type="EMBL" id="CAXDID020000147">
    <property type="protein sequence ID" value="CAL6041009.1"/>
    <property type="molecule type" value="Genomic_DNA"/>
</dbReference>
<protein>
    <submittedName>
        <fullName evidence="3">Hypothetical_protein</fullName>
    </submittedName>
</protein>
<proteinExistence type="predicted"/>
<keyword evidence="1" id="KW-1133">Transmembrane helix</keyword>
<sequence>MMIYLISTLQIARADKDVMNNCFDQTTDINIFTDTNEIIITIQSLFNAECDLPSSVLVSVELDSLPGYEPYAYSYNYNYSKTTQFKVNCTDLVKCANLKNSLSGQIFIESKSDVVIVPAGSVRVSQGHTQNCFYNDRTVALLDFDSITFKMYPTPYCNALISYDDNGVTKLKTPTEARIYINYPDGTMEAFESLTTDMTQIVYSPDTNTPILFSGSQTGMSHYYGPKGLKYFTLALYYTDSTLTRIVNTYTNQYGFTDALNVYSSAEVQINDGGFMLKTIAGPDMASVNQVIINSGSDSVLIYLVMTTKDVSRTFEFRTRVKIILNKTQYLYNEDPEPYSCSDFPGQKCLENLATVMSMPQKDVSLFLAYYQYAPAPSFVVISNFSIQVTKISDSCFKGGLADYTEANQSLNLTIYLNSESKYCVLIKDDLLAIKVTNLKTKESKQIPFVYSAIPINAFIQQLDLNNDPQLQIDITRNNILEESLRISNYVLKKNSLVQQMGLRIGIVAAVNFVIVALKGVWIFIVQKKYQQYKQKRGIIIKNVKALEEEDYQ</sequence>
<keyword evidence="1" id="KW-0812">Transmembrane</keyword>
<comment type="caution">
    <text evidence="2">The sequence shown here is derived from an EMBL/GenBank/DDBJ whole genome shotgun (WGS) entry which is preliminary data.</text>
</comment>
<evidence type="ECO:0000313" key="3">
    <source>
        <dbReference type="EMBL" id="CAL6041009.1"/>
    </source>
</evidence>
<evidence type="ECO:0000256" key="1">
    <source>
        <dbReference type="SAM" id="Phobius"/>
    </source>
</evidence>
<dbReference type="AlphaFoldDB" id="A0AA86Q0V6"/>